<organism evidence="10 11">
    <name type="scientific">Merluccius polli</name>
    <name type="common">Benguela hake</name>
    <name type="synonym">Merluccius cadenati</name>
    <dbReference type="NCBI Taxonomy" id="89951"/>
    <lineage>
        <taxon>Eukaryota</taxon>
        <taxon>Metazoa</taxon>
        <taxon>Chordata</taxon>
        <taxon>Craniata</taxon>
        <taxon>Vertebrata</taxon>
        <taxon>Euteleostomi</taxon>
        <taxon>Actinopterygii</taxon>
        <taxon>Neopterygii</taxon>
        <taxon>Teleostei</taxon>
        <taxon>Neoteleostei</taxon>
        <taxon>Acanthomorphata</taxon>
        <taxon>Zeiogadaria</taxon>
        <taxon>Gadariae</taxon>
        <taxon>Gadiformes</taxon>
        <taxon>Gadoidei</taxon>
        <taxon>Merlucciidae</taxon>
        <taxon>Merluccius</taxon>
    </lineage>
</organism>
<keyword evidence="11" id="KW-1185">Reference proteome</keyword>
<dbReference type="Pfam" id="PF03009">
    <property type="entry name" value="GDPD"/>
    <property type="match status" value="1"/>
</dbReference>
<sequence>MAVGGMVLCLRGLYGCQWYRGIPQPGGACCCNKVGWTRRWWGVQTRDPREGASLALLLSALCLTLVFLYFWSQASNDYNDFDWKTFSSLGFWFPWSVVLLAIAASSFAYVAVLALLAVCLLSEGQKLYLHWSHKIGIAVSLVFSVAATAVVSKMWADEWKTLVLSFQVTAPYLHLGGVLLATALGWPVALHFFRMHSRVRRGLVLAVYLGVLAVLYLSPLGMYSPCIMEEGTLGSAPGLIGHRGMPMLAPENTAMSFEKALEADLGDLGLETDVTISVDGVPFLMHDPTLLRTTNVREVFPDRACVAAALFSWSELETLNAGAWFLSDDPFGTAASLGAADRERARNQSVCSLRTLLDLAAARPGTPVIFDLNPPPWDHPYRDGWVQRTLEVIHESSIRSQQVLWLPQEQRALVQRMDPELQQTSGRRPLEDLRRNCIVKVNMDYRDLSTELIREYAAANITTNIYVVNQPWLYSLAWCAGVRSVTTNAPHLLGALRTPLFLMSPGLYNLMWILTDVVSFLLVLLLFFFHWWRKRSLACAKAALEQGTYTKSRTEMSTVWSMSVPHAQREGPSVPASAPAAEPILTLSTLTSAVLLPLDSFRCTKEKYNNVKYNVIGTTMLHIHDYDDYDDYVMICDQIYQRGFAQQLAAADQVADGDVEVRVATAPVGDLGEGMGGQDVLFQQ</sequence>
<feature type="transmembrane region" description="Helical" evidence="8">
    <location>
        <begin position="205"/>
        <end position="223"/>
    </location>
</feature>
<evidence type="ECO:0000256" key="3">
    <source>
        <dbReference type="ARBA" id="ARBA00022692"/>
    </source>
</evidence>
<feature type="transmembrane region" description="Helical" evidence="8">
    <location>
        <begin position="92"/>
        <end position="121"/>
    </location>
</feature>
<dbReference type="Proteomes" id="UP001174136">
    <property type="component" value="Unassembled WGS sequence"/>
</dbReference>
<evidence type="ECO:0000313" key="11">
    <source>
        <dbReference type="Proteomes" id="UP001174136"/>
    </source>
</evidence>
<keyword evidence="4" id="KW-0378">Hydrolase</keyword>
<evidence type="ECO:0000256" key="8">
    <source>
        <dbReference type="SAM" id="Phobius"/>
    </source>
</evidence>
<dbReference type="InterPro" id="IPR017946">
    <property type="entry name" value="PLC-like_Pdiesterase_TIM-brl"/>
</dbReference>
<dbReference type="PANTHER" id="PTHR23344:SF13">
    <property type="entry name" value="GLYCEROPHOSPHODIESTER PHOSPHODIESTERASE DOMAIN-CONTAINING PROTEIN 4"/>
    <property type="match status" value="1"/>
</dbReference>
<feature type="domain" description="GP-PDE" evidence="9">
    <location>
        <begin position="237"/>
        <end position="497"/>
    </location>
</feature>
<dbReference type="PANTHER" id="PTHR23344">
    <property type="entry name" value="GLYCEROPHOSPHORYL DIESTER PHOSPHODIESTERASE"/>
    <property type="match status" value="1"/>
</dbReference>
<dbReference type="AlphaFoldDB" id="A0AA47M5T8"/>
<dbReference type="GO" id="GO:0008889">
    <property type="term" value="F:glycerophosphodiester phosphodiesterase activity"/>
    <property type="evidence" value="ECO:0007669"/>
    <property type="project" value="TreeGrafter"/>
</dbReference>
<gene>
    <name evidence="10" type="primary">GDPD5_1</name>
    <name evidence="10" type="ORF">N1851_030383</name>
</gene>
<dbReference type="GO" id="GO:0016020">
    <property type="term" value="C:membrane"/>
    <property type="evidence" value="ECO:0007669"/>
    <property type="project" value="UniProtKB-SubCell"/>
</dbReference>
<comment type="similarity">
    <text evidence="2">Belongs to the glycerophosphoryl diester phosphodiesterase family.</text>
</comment>
<dbReference type="GO" id="GO:0006629">
    <property type="term" value="P:lipid metabolic process"/>
    <property type="evidence" value="ECO:0007669"/>
    <property type="project" value="InterPro"/>
</dbReference>
<comment type="caution">
    <text evidence="10">The sequence shown here is derived from an EMBL/GenBank/DDBJ whole genome shotgun (WGS) entry which is preliminary data.</text>
</comment>
<reference evidence="10" key="1">
    <citation type="journal article" date="2023" name="Front. Mar. Sci.">
        <title>A new Merluccius polli reference genome to investigate the effects of global change in West African waters.</title>
        <authorList>
            <person name="Mateo J.L."/>
            <person name="Blanco-Fernandez C."/>
            <person name="Garcia-Vazquez E."/>
            <person name="Machado-Schiaffino G."/>
        </authorList>
    </citation>
    <scope>NUCLEOTIDE SEQUENCE</scope>
    <source>
        <strain evidence="10">C29</strain>
        <tissue evidence="10">Fin</tissue>
    </source>
</reference>
<keyword evidence="6 8" id="KW-0472">Membrane</keyword>
<evidence type="ECO:0000256" key="5">
    <source>
        <dbReference type="ARBA" id="ARBA00022989"/>
    </source>
</evidence>
<feature type="transmembrane region" description="Helical" evidence="8">
    <location>
        <begin position="54"/>
        <end position="72"/>
    </location>
</feature>
<keyword evidence="3 8" id="KW-0812">Transmembrane</keyword>
<keyword evidence="5 8" id="KW-1133">Transmembrane helix</keyword>
<evidence type="ECO:0000256" key="2">
    <source>
        <dbReference type="ARBA" id="ARBA00007277"/>
    </source>
</evidence>
<dbReference type="PROSITE" id="PS51704">
    <property type="entry name" value="GP_PDE"/>
    <property type="match status" value="1"/>
</dbReference>
<feature type="transmembrane region" description="Helical" evidence="8">
    <location>
        <begin position="172"/>
        <end position="193"/>
    </location>
</feature>
<dbReference type="InterPro" id="IPR030395">
    <property type="entry name" value="GP_PDE_dom"/>
</dbReference>
<feature type="transmembrane region" description="Helical" evidence="8">
    <location>
        <begin position="133"/>
        <end position="152"/>
    </location>
</feature>
<dbReference type="EMBL" id="JAOPHQ010005749">
    <property type="protein sequence ID" value="KAK0134059.1"/>
    <property type="molecule type" value="Genomic_DNA"/>
</dbReference>
<comment type="subcellular location">
    <subcellularLocation>
        <location evidence="1">Membrane</location>
        <topology evidence="1">Multi-pass membrane protein</topology>
    </subcellularLocation>
</comment>
<proteinExistence type="inferred from homology"/>
<evidence type="ECO:0000256" key="4">
    <source>
        <dbReference type="ARBA" id="ARBA00022801"/>
    </source>
</evidence>
<evidence type="ECO:0000313" key="10">
    <source>
        <dbReference type="EMBL" id="KAK0134059.1"/>
    </source>
</evidence>
<evidence type="ECO:0000256" key="1">
    <source>
        <dbReference type="ARBA" id="ARBA00004141"/>
    </source>
</evidence>
<dbReference type="SUPFAM" id="SSF51695">
    <property type="entry name" value="PLC-like phosphodiesterases"/>
    <property type="match status" value="1"/>
</dbReference>
<evidence type="ECO:0000256" key="7">
    <source>
        <dbReference type="ARBA" id="ARBA00023180"/>
    </source>
</evidence>
<keyword evidence="7" id="KW-0325">Glycoprotein</keyword>
<dbReference type="Gene3D" id="3.20.20.190">
    <property type="entry name" value="Phosphatidylinositol (PI) phosphodiesterase"/>
    <property type="match status" value="1"/>
</dbReference>
<evidence type="ECO:0000256" key="6">
    <source>
        <dbReference type="ARBA" id="ARBA00023136"/>
    </source>
</evidence>
<evidence type="ECO:0000259" key="9">
    <source>
        <dbReference type="PROSITE" id="PS51704"/>
    </source>
</evidence>
<feature type="transmembrane region" description="Helical" evidence="8">
    <location>
        <begin position="510"/>
        <end position="532"/>
    </location>
</feature>
<protein>
    <submittedName>
        <fullName evidence="10">Glycerophosphodiester phosphodiesterase domain-containing protein 5</fullName>
    </submittedName>
</protein>
<accession>A0AA47M5T8</accession>
<name>A0AA47M5T8_MERPO</name>